<evidence type="ECO:0000313" key="4">
    <source>
        <dbReference type="EMBL" id="ANV79213.1"/>
    </source>
</evidence>
<sequence length="1047" mass="120757">MKITDFDLTKRKNRTRLNALKKECKIVISIFPRSCKFEDIIICCDLLKDNKIIKAEDIGKSNEKSVEDLHHTMRLFELLDFNNQPNETIKLITNQKDIDSKLRELSMIASRAECFREWKKWEKISSIMDMKDLNSINFLKDVTHGRSSTISQRARNMNKLMQQIIEYHPSRNSREFPDVLPYNELKRQIFESDSIFEPDKLISSIKKVSNNAEFVRVGTGYLSINGYDLVARNLNNSQMRLLVGSDDTKGRMAISNAVVDLRNSLESGPSSKSKYEYAKKMRSELMGGGLRVRSLKARHTPDFHAKVQIYDKSAVVGGSANISYNGLIKNIENAEIIVDEKKIKYYLENFDNYFLDAESIEDEILEMLDDTWAISSDELIDPYIVYLRILLEMYGDSIDEEILEGISLADYQEYSVNKSLRDLNEYGGSLLVSPTGTGKTIMGTMISRRMKQMKKISRVFVVAPTEQILDKWEDEFLKLQIPFQGIPLSEFREQTGGWKEKLRKIEKSLCNEDLIVVDECHHIRNIERKGNENMLKTIKKPSKNSAFRLFLTATPISKTLDEMNNLLEFTHGNMVIKKSKDVATAPTITYLTHKLIVERFAKKTDNGYKYVDFSGEKRFFAKKVNEQIKYESSYLDEIIPIIKKLPLEEKVELEKEQMTLDGSKGEMAGRQDTLVKVNLSRMVESSPVSGLSFIEKKLTKNLEKKYYNGKNLRSDLKEIQRILNKILNDDSKLDACKEVMKEEVKNGKPVLIFCEYKETLRYLKNELEREFGVIIETITGEDSKETRKERCRRFSAEYHGLRKRKDDPKILIATDAIGEGVDLPDASMVINYDLFWTPLKLVQRVGRLDRPTIKKRSFRSCNMMPATGIYDGLYNLCSRLDNRSRNYKTMSGIEVFRPNIRDLDNTEDLDEFDDDYGNYDEDEFATEVIGHLAKASELDKQKARDLSLGTNSNYHSKGHIGIISIVKDGDGYTHLLSEFYKEDWGIDKEIFDDQETIISASRPSKNALPEAIPNSFYDRHERMLGELANKYKCQIDDLKPIVSLIKS</sequence>
<dbReference type="GO" id="GO:0016787">
    <property type="term" value="F:hydrolase activity"/>
    <property type="evidence" value="ECO:0007669"/>
    <property type="project" value="UniProtKB-KW"/>
</dbReference>
<dbReference type="InterPro" id="IPR025202">
    <property type="entry name" value="PLD-like_dom"/>
</dbReference>
<dbReference type="Pfam" id="PF13091">
    <property type="entry name" value="PLDc_2"/>
    <property type="match status" value="1"/>
</dbReference>
<dbReference type="PROSITE" id="PS51192">
    <property type="entry name" value="HELICASE_ATP_BIND_1"/>
    <property type="match status" value="1"/>
</dbReference>
<dbReference type="PROSITE" id="PS51194">
    <property type="entry name" value="HELICASE_CTER"/>
    <property type="match status" value="1"/>
</dbReference>
<dbReference type="InterPro" id="IPR014001">
    <property type="entry name" value="Helicase_ATP-bd"/>
</dbReference>
<dbReference type="SUPFAM" id="SSF52540">
    <property type="entry name" value="P-loop containing nucleoside triphosphate hydrolases"/>
    <property type="match status" value="1"/>
</dbReference>
<dbReference type="PANTHER" id="PTHR45766:SF6">
    <property type="entry name" value="SWI_SNF-RELATED MATRIX-ASSOCIATED ACTIN-DEPENDENT REGULATOR OF CHROMATIN SUBFAMILY A-LIKE PROTEIN 1"/>
    <property type="match status" value="1"/>
</dbReference>
<dbReference type="GO" id="GO:0140097">
    <property type="term" value="F:catalytic activity, acting on DNA"/>
    <property type="evidence" value="ECO:0007669"/>
    <property type="project" value="UniProtKB-ARBA"/>
</dbReference>
<name>A0A1B1TAC8_9ARCH</name>
<dbReference type="SMART" id="SM00490">
    <property type="entry name" value="HELICc"/>
    <property type="match status" value="1"/>
</dbReference>
<dbReference type="GO" id="GO:0005524">
    <property type="term" value="F:ATP binding"/>
    <property type="evidence" value="ECO:0007669"/>
    <property type="project" value="InterPro"/>
</dbReference>
<dbReference type="Gene3D" id="3.40.50.300">
    <property type="entry name" value="P-loop containing nucleotide triphosphate hydrolases"/>
    <property type="match status" value="2"/>
</dbReference>
<dbReference type="GO" id="GO:0003677">
    <property type="term" value="F:DNA binding"/>
    <property type="evidence" value="ECO:0007669"/>
    <property type="project" value="InterPro"/>
</dbReference>
<dbReference type="CDD" id="cd18793">
    <property type="entry name" value="SF2_C_SNF"/>
    <property type="match status" value="1"/>
</dbReference>
<dbReference type="PANTHER" id="PTHR45766">
    <property type="entry name" value="DNA ANNEALING HELICASE AND ENDONUCLEASE ZRANB3 FAMILY MEMBER"/>
    <property type="match status" value="1"/>
</dbReference>
<dbReference type="InterPro" id="IPR027417">
    <property type="entry name" value="P-loop_NTPase"/>
</dbReference>
<dbReference type="Pfam" id="PF00271">
    <property type="entry name" value="Helicase_C"/>
    <property type="match status" value="1"/>
</dbReference>
<dbReference type="InterPro" id="IPR006935">
    <property type="entry name" value="Helicase/UvrB_N"/>
</dbReference>
<dbReference type="InterPro" id="IPR001650">
    <property type="entry name" value="Helicase_C-like"/>
</dbReference>
<feature type="domain" description="Helicase ATP-binding" evidence="2">
    <location>
        <begin position="420"/>
        <end position="573"/>
    </location>
</feature>
<accession>A0A1B1TAC8</accession>
<keyword evidence="1" id="KW-0378">Hydrolase</keyword>
<dbReference type="SUPFAM" id="SSF56024">
    <property type="entry name" value="Phospholipase D/nuclease"/>
    <property type="match status" value="1"/>
</dbReference>
<evidence type="ECO:0000256" key="1">
    <source>
        <dbReference type="ARBA" id="ARBA00022801"/>
    </source>
</evidence>
<dbReference type="AlphaFoldDB" id="A0A1B1TAC8"/>
<dbReference type="SMART" id="SM00487">
    <property type="entry name" value="DEXDc"/>
    <property type="match status" value="1"/>
</dbReference>
<dbReference type="InterPro" id="IPR049730">
    <property type="entry name" value="SNF2/RAD54-like_C"/>
</dbReference>
<feature type="domain" description="Helicase C-terminal" evidence="3">
    <location>
        <begin position="732"/>
        <end position="904"/>
    </location>
</feature>
<evidence type="ECO:0000259" key="3">
    <source>
        <dbReference type="PROSITE" id="PS51194"/>
    </source>
</evidence>
<proteinExistence type="predicted"/>
<reference evidence="4" key="1">
    <citation type="submission" date="2014-11" db="EMBL/GenBank/DDBJ databases">
        <authorList>
            <person name="Zhu J."/>
            <person name="Qi W."/>
            <person name="Song R."/>
        </authorList>
    </citation>
    <scope>NUCLEOTIDE SEQUENCE</scope>
</reference>
<dbReference type="EMBL" id="KP211814">
    <property type="protein sequence ID" value="ANV79213.1"/>
    <property type="molecule type" value="Genomic_DNA"/>
</dbReference>
<dbReference type="Pfam" id="PF04851">
    <property type="entry name" value="ResIII"/>
    <property type="match status" value="1"/>
</dbReference>
<reference evidence="4" key="2">
    <citation type="journal article" date="2015" name="ISME J.">
        <title>A new class of marine Euryarchaeota group II from the Mediterranean deep chlorophyll maximum.</title>
        <authorList>
            <person name="Martin-Cuadrado A.B."/>
            <person name="Garcia-Heredia I."/>
            <person name="Molto A.G."/>
            <person name="Lopez-Ubeda R."/>
            <person name="Kimes N."/>
            <person name="Lopez-Garcia P."/>
            <person name="Moreira D."/>
            <person name="Rodriguez-Valera F."/>
        </authorList>
    </citation>
    <scope>NUCLEOTIDE SEQUENCE</scope>
</reference>
<dbReference type="Gene3D" id="3.30.870.10">
    <property type="entry name" value="Endonuclease Chain A"/>
    <property type="match status" value="1"/>
</dbReference>
<evidence type="ECO:0000259" key="2">
    <source>
        <dbReference type="PROSITE" id="PS51192"/>
    </source>
</evidence>
<organism evidence="4">
    <name type="scientific">uncultured Poseidoniia archaeon</name>
    <dbReference type="NCBI Taxonomy" id="1697135"/>
    <lineage>
        <taxon>Archaea</taxon>
        <taxon>Methanobacteriati</taxon>
        <taxon>Thermoplasmatota</taxon>
        <taxon>Candidatus Poseidoniia</taxon>
        <taxon>environmental samples</taxon>
    </lineage>
</organism>
<protein>
    <submittedName>
        <fullName evidence="4">Uncharacterized protein</fullName>
    </submittedName>
</protein>
<dbReference type="GO" id="GO:0120545">
    <property type="term" value="F:nucleic acid conformation isomerase activity"/>
    <property type="evidence" value="ECO:0007669"/>
    <property type="project" value="UniProtKB-ARBA"/>
</dbReference>